<evidence type="ECO:0000313" key="6">
    <source>
        <dbReference type="Proteomes" id="UP001275084"/>
    </source>
</evidence>
<organism evidence="5 6">
    <name type="scientific">Lasiosphaeria hispida</name>
    <dbReference type="NCBI Taxonomy" id="260671"/>
    <lineage>
        <taxon>Eukaryota</taxon>
        <taxon>Fungi</taxon>
        <taxon>Dikarya</taxon>
        <taxon>Ascomycota</taxon>
        <taxon>Pezizomycotina</taxon>
        <taxon>Sordariomycetes</taxon>
        <taxon>Sordariomycetidae</taxon>
        <taxon>Sordariales</taxon>
        <taxon>Lasiosphaeriaceae</taxon>
        <taxon>Lasiosphaeria</taxon>
    </lineage>
</organism>
<dbReference type="InterPro" id="IPR002110">
    <property type="entry name" value="Ankyrin_rpt"/>
</dbReference>
<feature type="repeat" description="ANK" evidence="2">
    <location>
        <begin position="952"/>
        <end position="974"/>
    </location>
</feature>
<feature type="domain" description="NACHT" evidence="4">
    <location>
        <begin position="292"/>
        <end position="462"/>
    </location>
</feature>
<evidence type="ECO:0000259" key="4">
    <source>
        <dbReference type="PROSITE" id="PS50837"/>
    </source>
</evidence>
<dbReference type="InterPro" id="IPR036770">
    <property type="entry name" value="Ankyrin_rpt-contain_sf"/>
</dbReference>
<protein>
    <recommendedName>
        <fullName evidence="4">NACHT domain-containing protein</fullName>
    </recommendedName>
</protein>
<dbReference type="SUPFAM" id="SSF52540">
    <property type="entry name" value="P-loop containing nucleoside triphosphate hydrolases"/>
    <property type="match status" value="1"/>
</dbReference>
<evidence type="ECO:0000256" key="1">
    <source>
        <dbReference type="ARBA" id="ARBA00022737"/>
    </source>
</evidence>
<keyword evidence="2" id="KW-0040">ANK repeat</keyword>
<dbReference type="PANTHER" id="PTHR10039">
    <property type="entry name" value="AMELOGENIN"/>
    <property type="match status" value="1"/>
</dbReference>
<proteinExistence type="predicted"/>
<keyword evidence="1" id="KW-0677">Repeat</keyword>
<accession>A0AAJ0HWP5</accession>
<dbReference type="PROSITE" id="PS50837">
    <property type="entry name" value="NACHT"/>
    <property type="match status" value="1"/>
</dbReference>
<dbReference type="Proteomes" id="UP001275084">
    <property type="component" value="Unassembled WGS sequence"/>
</dbReference>
<dbReference type="PROSITE" id="PS50297">
    <property type="entry name" value="ANK_REP_REGION"/>
    <property type="match status" value="3"/>
</dbReference>
<dbReference type="Gene3D" id="3.40.50.300">
    <property type="entry name" value="P-loop containing nucleotide triphosphate hydrolases"/>
    <property type="match status" value="1"/>
</dbReference>
<reference evidence="5" key="1">
    <citation type="journal article" date="2023" name="Mol. Phylogenet. Evol.">
        <title>Genome-scale phylogeny and comparative genomics of the fungal order Sordariales.</title>
        <authorList>
            <person name="Hensen N."/>
            <person name="Bonometti L."/>
            <person name="Westerberg I."/>
            <person name="Brannstrom I.O."/>
            <person name="Guillou S."/>
            <person name="Cros-Aarteil S."/>
            <person name="Calhoun S."/>
            <person name="Haridas S."/>
            <person name="Kuo A."/>
            <person name="Mondo S."/>
            <person name="Pangilinan J."/>
            <person name="Riley R."/>
            <person name="LaButti K."/>
            <person name="Andreopoulos B."/>
            <person name="Lipzen A."/>
            <person name="Chen C."/>
            <person name="Yan M."/>
            <person name="Daum C."/>
            <person name="Ng V."/>
            <person name="Clum A."/>
            <person name="Steindorff A."/>
            <person name="Ohm R.A."/>
            <person name="Martin F."/>
            <person name="Silar P."/>
            <person name="Natvig D.O."/>
            <person name="Lalanne C."/>
            <person name="Gautier V."/>
            <person name="Ament-Velasquez S.L."/>
            <person name="Kruys A."/>
            <person name="Hutchinson M.I."/>
            <person name="Powell A.J."/>
            <person name="Barry K."/>
            <person name="Miller A.N."/>
            <person name="Grigoriev I.V."/>
            <person name="Debuchy R."/>
            <person name="Gladieux P."/>
            <person name="Hiltunen Thoren M."/>
            <person name="Johannesson H."/>
        </authorList>
    </citation>
    <scope>NUCLEOTIDE SEQUENCE</scope>
    <source>
        <strain evidence="5">CBS 955.72</strain>
    </source>
</reference>
<dbReference type="Pfam" id="PF12796">
    <property type="entry name" value="Ank_2"/>
    <property type="match status" value="3"/>
</dbReference>
<keyword evidence="3" id="KW-0175">Coiled coil</keyword>
<evidence type="ECO:0000256" key="2">
    <source>
        <dbReference type="PROSITE-ProRule" id="PRU00023"/>
    </source>
</evidence>
<keyword evidence="6" id="KW-1185">Reference proteome</keyword>
<dbReference type="PANTHER" id="PTHR10039:SF14">
    <property type="entry name" value="NACHT DOMAIN-CONTAINING PROTEIN"/>
    <property type="match status" value="1"/>
</dbReference>
<dbReference type="SUPFAM" id="SSF48403">
    <property type="entry name" value="Ankyrin repeat"/>
    <property type="match status" value="2"/>
</dbReference>
<dbReference type="Pfam" id="PF24883">
    <property type="entry name" value="NPHP3_N"/>
    <property type="match status" value="1"/>
</dbReference>
<feature type="repeat" description="ANK" evidence="2">
    <location>
        <begin position="1211"/>
        <end position="1235"/>
    </location>
</feature>
<dbReference type="Gene3D" id="1.25.40.20">
    <property type="entry name" value="Ankyrin repeat-containing domain"/>
    <property type="match status" value="3"/>
</dbReference>
<reference evidence="5" key="2">
    <citation type="submission" date="2023-06" db="EMBL/GenBank/DDBJ databases">
        <authorList>
            <consortium name="Lawrence Berkeley National Laboratory"/>
            <person name="Haridas S."/>
            <person name="Hensen N."/>
            <person name="Bonometti L."/>
            <person name="Westerberg I."/>
            <person name="Brannstrom I.O."/>
            <person name="Guillou S."/>
            <person name="Cros-Aarteil S."/>
            <person name="Calhoun S."/>
            <person name="Kuo A."/>
            <person name="Mondo S."/>
            <person name="Pangilinan J."/>
            <person name="Riley R."/>
            <person name="Labutti K."/>
            <person name="Andreopoulos B."/>
            <person name="Lipzen A."/>
            <person name="Chen C."/>
            <person name="Yanf M."/>
            <person name="Daum C."/>
            <person name="Ng V."/>
            <person name="Clum A."/>
            <person name="Steindorff A."/>
            <person name="Ohm R."/>
            <person name="Martin F."/>
            <person name="Silar P."/>
            <person name="Natvig D."/>
            <person name="Lalanne C."/>
            <person name="Gautier V."/>
            <person name="Ament-Velasquez S.L."/>
            <person name="Kruys A."/>
            <person name="Hutchinson M.I."/>
            <person name="Powell A.J."/>
            <person name="Barry K."/>
            <person name="Miller A.N."/>
            <person name="Grigoriev I.V."/>
            <person name="Debuchy R."/>
            <person name="Gladieux P."/>
            <person name="Thoren M.H."/>
            <person name="Johannesson H."/>
        </authorList>
    </citation>
    <scope>NUCLEOTIDE SEQUENCE</scope>
    <source>
        <strain evidence="5">CBS 955.72</strain>
    </source>
</reference>
<feature type="repeat" description="ANK" evidence="2">
    <location>
        <begin position="1108"/>
        <end position="1140"/>
    </location>
</feature>
<sequence length="1495" mass="168550">MEPIEGSFQNALARFQANLTEEQRRQFRVCSIEDVKEAIKGIEDRLASRRCQRNMLRIAGFIEAMKQLALVIEVFLNVDPAVAFVWAPIKFVLVSASTWVETLDCILDTYAEIAEVLPGLTRYTSLLCKHPHIKVHLENYYCDVLGFHQKAVEVFSRPGWRTLFHSSWRTFRTKFSGDLVRLKRHRDLLSDEKITATILDLQDFRESVEEKLNELSRKVQDLHLEDEERETLRRRQQLDHKRQFVLSKLDPPNYQSDCEEAMKQRHGSCSGDWISQDRTFQAWADPVENGHKTLYLSGIPGAGKTILASRIVGHLQELQAQRRQDSFQPSIAFYFFKYSQTDKRNLSALFLSLCCQIAFQDDVALDRLYQSLLTTEQCKVRSESLLRELATATMTSQRFCFIVIDGMDECVGETAARGASESAIDWLESLLEERVLEHLQQDKRSVRLLISGQRDGFLDDRLRDYPQIRLDETMAHSHDIEAYVDSWSYKIQQRFKIDEGLRMDVVRKACSRAKGMFLYVKIVLENLLAQQTRGHFKRELSDENFPEGLDQAYQRVIACVLDNRIKEEQIPALRILKLIICATRPMMWKEIQSTFCINLDEENADPDFRLLHPCKYYCGSLVETGHQVSSIKVQDQVVVLVHETARSYLLQNANFCIANLNADMAIWCARYLNSQPFALGDNSSEIAKHFLDGYYGFTDYAAAHWWVYVKQLEGLSDMSSPSSPTAMQVIHKLEAAFNRSKETVEGAESGAAALLERIRSLPEDGRDWEDAFPMENRIGLIRRCIERLFNDSRSNTEEVQELYGHFSYKCPKLWCQRFACGFSNRRKRDEHVKEHERPFRCDFDGCYGHQIGFPHESELSKHNTRVHLQEVEVRFPASKRSEPRQSDIFVASEKGDLLRVQELVAAGADVNARRGKRAYSYPLFLATKARRFGVCQYLLDHGAIVGASNGKKGYTALHAAVLNGDAEIAYLLIRGHRADGREWAINWGPSPLNLLKAGKFPEVRSAFPKDDLMHVHCTSSSCEALDHMIQEEMTGSGIKSLYDAIKQDNAEAVKICLSKEESQFCAPIRIMTTLWHSAARWNALRVIEELTRLSHLSTKCDPNSLDSDGRLPLHVACESGSDRVVKHLLALTEQVNLAQKHGGSYTPLHLAVKSRSASTVATVLESGDVNMLAATIYGESAATLAAGHDNAEILKLLALKNPASLNASTTTGLTPLHSAAYHLSLASVQFLISNGHTDVDSTCTRIPRDWSFPVGSYIQVPLTPLLFAMRKAVGDKSEHPQNNELVLRALISLDNGCHALRRTASLRYSGYARLYLANADFSPQLWAEAARSGVALPWDLLICDDDSMITMSCSAQQADTVTVEIGDVVSAVRSSNSKYLDIAKANYPLATRILFSGEMEPGTVNFDGSEELLILVYRQQDTPLLREMIRNGFDGNQAFLGACHAGINGLIDMLLDTGMVDTSARDEQGSNAHEIALGEGHLELAQRLEGLCSSP</sequence>
<dbReference type="InterPro" id="IPR056884">
    <property type="entry name" value="NPHP3-like_N"/>
</dbReference>
<dbReference type="Pfam" id="PF22939">
    <property type="entry name" value="WHD_GPIID"/>
    <property type="match status" value="1"/>
</dbReference>
<evidence type="ECO:0000313" key="5">
    <source>
        <dbReference type="EMBL" id="KAK3363959.1"/>
    </source>
</evidence>
<dbReference type="InterPro" id="IPR054471">
    <property type="entry name" value="GPIID_WHD"/>
</dbReference>
<evidence type="ECO:0000256" key="3">
    <source>
        <dbReference type="SAM" id="Coils"/>
    </source>
</evidence>
<dbReference type="InterPro" id="IPR056125">
    <property type="entry name" value="DUF7708"/>
</dbReference>
<dbReference type="SMART" id="SM00248">
    <property type="entry name" value="ANK"/>
    <property type="match status" value="8"/>
</dbReference>
<dbReference type="InterPro" id="IPR027417">
    <property type="entry name" value="P-loop_NTPase"/>
</dbReference>
<dbReference type="InterPro" id="IPR007111">
    <property type="entry name" value="NACHT_NTPase"/>
</dbReference>
<feature type="coiled-coil region" evidence="3">
    <location>
        <begin position="198"/>
        <end position="225"/>
    </location>
</feature>
<dbReference type="PROSITE" id="PS50088">
    <property type="entry name" value="ANK_REPEAT"/>
    <property type="match status" value="3"/>
</dbReference>
<comment type="caution">
    <text evidence="5">The sequence shown here is derived from an EMBL/GenBank/DDBJ whole genome shotgun (WGS) entry which is preliminary data.</text>
</comment>
<name>A0AAJ0HWP5_9PEZI</name>
<dbReference type="EMBL" id="JAUIQD010000001">
    <property type="protein sequence ID" value="KAK3363959.1"/>
    <property type="molecule type" value="Genomic_DNA"/>
</dbReference>
<gene>
    <name evidence="5" type="ORF">B0T25DRAFT_470206</name>
</gene>
<dbReference type="Pfam" id="PF24809">
    <property type="entry name" value="DUF7708"/>
    <property type="match status" value="1"/>
</dbReference>